<keyword evidence="4" id="KW-0808">Transferase</keyword>
<dbReference type="Gene3D" id="1.25.40.10">
    <property type="entry name" value="Tetratricopeptide repeat domain"/>
    <property type="match status" value="1"/>
</dbReference>
<dbReference type="PANTHER" id="PTHR34220">
    <property type="entry name" value="SENSOR HISTIDINE KINASE YPDA"/>
    <property type="match status" value="1"/>
</dbReference>
<feature type="domain" description="Signal transduction histidine kinase internal region" evidence="3">
    <location>
        <begin position="413"/>
        <end position="493"/>
    </location>
</feature>
<organism evidence="4 5">
    <name type="scientific">Sediminibacterium goheungense</name>
    <dbReference type="NCBI Taxonomy" id="1086393"/>
    <lineage>
        <taxon>Bacteria</taxon>
        <taxon>Pseudomonadati</taxon>
        <taxon>Bacteroidota</taxon>
        <taxon>Chitinophagia</taxon>
        <taxon>Chitinophagales</taxon>
        <taxon>Chitinophagaceae</taxon>
        <taxon>Sediminibacterium</taxon>
    </lineage>
</organism>
<evidence type="ECO:0000313" key="4">
    <source>
        <dbReference type="EMBL" id="TDO26839.1"/>
    </source>
</evidence>
<protein>
    <submittedName>
        <fullName evidence="4">Histidine kinase</fullName>
    </submittedName>
</protein>
<keyword evidence="2" id="KW-1133">Transmembrane helix</keyword>
<dbReference type="Pfam" id="PF06580">
    <property type="entry name" value="His_kinase"/>
    <property type="match status" value="1"/>
</dbReference>
<keyword evidence="4" id="KW-0418">Kinase</keyword>
<dbReference type="GO" id="GO:0016020">
    <property type="term" value="C:membrane"/>
    <property type="evidence" value="ECO:0007669"/>
    <property type="project" value="InterPro"/>
</dbReference>
<evidence type="ECO:0000256" key="2">
    <source>
        <dbReference type="SAM" id="Phobius"/>
    </source>
</evidence>
<dbReference type="EMBL" id="SNWP01000011">
    <property type="protein sequence ID" value="TDO26839.1"/>
    <property type="molecule type" value="Genomic_DNA"/>
</dbReference>
<dbReference type="GO" id="GO:0000155">
    <property type="term" value="F:phosphorelay sensor kinase activity"/>
    <property type="evidence" value="ECO:0007669"/>
    <property type="project" value="InterPro"/>
</dbReference>
<dbReference type="RefSeq" id="WP_133474714.1">
    <property type="nucleotide sequence ID" value="NZ_SNWP01000011.1"/>
</dbReference>
<dbReference type="InterPro" id="IPR050640">
    <property type="entry name" value="Bact_2-comp_sensor_kinase"/>
</dbReference>
<keyword evidence="5" id="KW-1185">Reference proteome</keyword>
<gene>
    <name evidence="4" type="ORF">BC659_2151</name>
</gene>
<sequence>MRFIFCLLFLGVISICKGQEECNCKPADTLRQMIGKYYNSGKLDSAAFVLNKLKSSTNKACKIVFLDGLGQIAVAKKKFSEARNYFLQEEAIQDVLNCKKLRIRFYNTLARYYQEAGFRDSVSLVTIKALTLAEEEKDWYAAARASINLASIFQQEQQFRQYLLYSRKALSAAKLSKDSIILAAVLTRASESYFESYQQTKLKSYLDSSYLLALECISISRNKPANLLELSDAYNKISQYHITRREFDIAVSYADSAIIASPKGVFDFYRHLLNAYSSKSEIFFQLNNYKDARNMADSAYRYAILFNKQLAIQPLNTIFRSSKALKDFKRSSEAQEEMIYIRDSIYTMEKTATINELEKKYTQAKNEKTIQELSLQKKIYLLLALIALLAIGVIGFFLRQQSLKHKQKVLETEQRLNRARMNPHFFFNALASIQGLLLEKKESSFIISNLVKLSSLMRNTLENSYKDYITIEQEIDFLKQYLDLQLLRFPERFTYTIYTDENLEINEQYMPSMILQPMIENSIEHGFININYTGHIHVEFKQLNNELVIQITDNGRGLKKEVGHHKSSHISRASQIVKDRIYLLNLALQSNAGFSITEGSKNEVIVSIRLPAIFSNHTDL</sequence>
<dbReference type="InterPro" id="IPR010559">
    <property type="entry name" value="Sig_transdc_His_kin_internal"/>
</dbReference>
<keyword evidence="2" id="KW-0812">Transmembrane</keyword>
<dbReference type="InterPro" id="IPR036890">
    <property type="entry name" value="HATPase_C_sf"/>
</dbReference>
<keyword evidence="2" id="KW-0472">Membrane</keyword>
<comment type="caution">
    <text evidence="4">The sequence shown here is derived from an EMBL/GenBank/DDBJ whole genome shotgun (WGS) entry which is preliminary data.</text>
</comment>
<reference evidence="4 5" key="1">
    <citation type="submission" date="2019-03" db="EMBL/GenBank/DDBJ databases">
        <title>Genomic Encyclopedia of Archaeal and Bacterial Type Strains, Phase II (KMG-II): from individual species to whole genera.</title>
        <authorList>
            <person name="Goeker M."/>
        </authorList>
    </citation>
    <scope>NUCLEOTIDE SEQUENCE [LARGE SCALE GENOMIC DNA]</scope>
    <source>
        <strain evidence="4 5">DSM 28323</strain>
    </source>
</reference>
<evidence type="ECO:0000256" key="1">
    <source>
        <dbReference type="SAM" id="Coils"/>
    </source>
</evidence>
<evidence type="ECO:0000259" key="3">
    <source>
        <dbReference type="Pfam" id="PF06580"/>
    </source>
</evidence>
<feature type="coiled-coil region" evidence="1">
    <location>
        <begin position="347"/>
        <end position="374"/>
    </location>
</feature>
<accession>A0A4R6IVW1</accession>
<feature type="transmembrane region" description="Helical" evidence="2">
    <location>
        <begin position="379"/>
        <end position="398"/>
    </location>
</feature>
<dbReference type="OrthoDB" id="607947at2"/>
<proteinExistence type="predicted"/>
<dbReference type="SUPFAM" id="SSF48452">
    <property type="entry name" value="TPR-like"/>
    <property type="match status" value="1"/>
</dbReference>
<dbReference type="PANTHER" id="PTHR34220:SF7">
    <property type="entry name" value="SENSOR HISTIDINE KINASE YPDA"/>
    <property type="match status" value="1"/>
</dbReference>
<dbReference type="AlphaFoldDB" id="A0A4R6IVW1"/>
<dbReference type="SUPFAM" id="SSF55874">
    <property type="entry name" value="ATPase domain of HSP90 chaperone/DNA topoisomerase II/histidine kinase"/>
    <property type="match status" value="1"/>
</dbReference>
<keyword evidence="1" id="KW-0175">Coiled coil</keyword>
<name>A0A4R6IVW1_9BACT</name>
<dbReference type="InterPro" id="IPR011990">
    <property type="entry name" value="TPR-like_helical_dom_sf"/>
</dbReference>
<dbReference type="Proteomes" id="UP000295741">
    <property type="component" value="Unassembled WGS sequence"/>
</dbReference>
<dbReference type="Gene3D" id="3.30.565.10">
    <property type="entry name" value="Histidine kinase-like ATPase, C-terminal domain"/>
    <property type="match status" value="1"/>
</dbReference>
<evidence type="ECO:0000313" key="5">
    <source>
        <dbReference type="Proteomes" id="UP000295741"/>
    </source>
</evidence>